<dbReference type="InterPro" id="IPR036397">
    <property type="entry name" value="RNaseH_sf"/>
</dbReference>
<organism evidence="1 2">
    <name type="scientific">Tagetes erecta</name>
    <name type="common">African marigold</name>
    <dbReference type="NCBI Taxonomy" id="13708"/>
    <lineage>
        <taxon>Eukaryota</taxon>
        <taxon>Viridiplantae</taxon>
        <taxon>Streptophyta</taxon>
        <taxon>Embryophyta</taxon>
        <taxon>Tracheophyta</taxon>
        <taxon>Spermatophyta</taxon>
        <taxon>Magnoliopsida</taxon>
        <taxon>eudicotyledons</taxon>
        <taxon>Gunneridae</taxon>
        <taxon>Pentapetalae</taxon>
        <taxon>asterids</taxon>
        <taxon>campanulids</taxon>
        <taxon>Asterales</taxon>
        <taxon>Asteraceae</taxon>
        <taxon>Asteroideae</taxon>
        <taxon>Heliantheae alliance</taxon>
        <taxon>Tageteae</taxon>
        <taxon>Tagetes</taxon>
    </lineage>
</organism>
<name>A0AAD8NEQ5_TARER</name>
<dbReference type="GO" id="GO:0003676">
    <property type="term" value="F:nucleic acid binding"/>
    <property type="evidence" value="ECO:0007669"/>
    <property type="project" value="InterPro"/>
</dbReference>
<evidence type="ECO:0008006" key="3">
    <source>
        <dbReference type="Google" id="ProtNLM"/>
    </source>
</evidence>
<sequence length="161" mass="17776">MSKWTVKLSTYDINYEPKNAIKSQALADFVADFTNDLQEHAGLEIEQLEETKDPWILFTDGASNVRGTGLGILLKSSQGDIISQSIACEFQATNNEAEYEALIAGPQLAKQMKIRVPREENVGADALENLTSSLKIPEDLKIPIIHILHPAIDEGRTITNL</sequence>
<comment type="caution">
    <text evidence="1">The sequence shown here is derived from an EMBL/GenBank/DDBJ whole genome shotgun (WGS) entry which is preliminary data.</text>
</comment>
<protein>
    <recommendedName>
        <fullName evidence="3">RNase H type-1 domain-containing protein</fullName>
    </recommendedName>
</protein>
<accession>A0AAD8NEQ5</accession>
<dbReference type="InterPro" id="IPR012337">
    <property type="entry name" value="RNaseH-like_sf"/>
</dbReference>
<keyword evidence="2" id="KW-1185">Reference proteome</keyword>
<dbReference type="SUPFAM" id="SSF53098">
    <property type="entry name" value="Ribonuclease H-like"/>
    <property type="match status" value="1"/>
</dbReference>
<evidence type="ECO:0000313" key="2">
    <source>
        <dbReference type="Proteomes" id="UP001229421"/>
    </source>
</evidence>
<reference evidence="1" key="1">
    <citation type="journal article" date="2023" name="bioRxiv">
        <title>Improved chromosome-level genome assembly for marigold (Tagetes erecta).</title>
        <authorList>
            <person name="Jiang F."/>
            <person name="Yuan L."/>
            <person name="Wang S."/>
            <person name="Wang H."/>
            <person name="Xu D."/>
            <person name="Wang A."/>
            <person name="Fan W."/>
        </authorList>
    </citation>
    <scope>NUCLEOTIDE SEQUENCE</scope>
    <source>
        <strain evidence="1">WSJ</strain>
        <tissue evidence="1">Leaf</tissue>
    </source>
</reference>
<evidence type="ECO:0000313" key="1">
    <source>
        <dbReference type="EMBL" id="KAK1413130.1"/>
    </source>
</evidence>
<gene>
    <name evidence="1" type="ORF">QVD17_34897</name>
</gene>
<dbReference type="Proteomes" id="UP001229421">
    <property type="component" value="Unassembled WGS sequence"/>
</dbReference>
<dbReference type="PANTHER" id="PTHR48475">
    <property type="entry name" value="RIBONUCLEASE H"/>
    <property type="match status" value="1"/>
</dbReference>
<dbReference type="Gene3D" id="3.30.420.10">
    <property type="entry name" value="Ribonuclease H-like superfamily/Ribonuclease H"/>
    <property type="match status" value="1"/>
</dbReference>
<dbReference type="PANTHER" id="PTHR48475:SF2">
    <property type="entry name" value="RIBONUCLEASE H"/>
    <property type="match status" value="1"/>
</dbReference>
<dbReference type="EMBL" id="JAUHHV010000009">
    <property type="protein sequence ID" value="KAK1413130.1"/>
    <property type="molecule type" value="Genomic_DNA"/>
</dbReference>
<proteinExistence type="predicted"/>
<dbReference type="AlphaFoldDB" id="A0AAD8NEQ5"/>